<protein>
    <submittedName>
        <fullName evidence="2">Uncharacterized protein</fullName>
    </submittedName>
</protein>
<dbReference type="Proteomes" id="UP001500552">
    <property type="component" value="Unassembled WGS sequence"/>
</dbReference>
<sequence length="76" mass="8691">MTGGYMRLTLYSRVEIVAERTLLLLRCVMVVGMPVVLVSVVLRLVIRLVEMLVRHDAVHQYQRIGKKGKQQQGDLL</sequence>
<proteinExistence type="predicted"/>
<gene>
    <name evidence="2" type="ORF">GCM10023188_03760</name>
</gene>
<organism evidence="2 3">
    <name type="scientific">Pontibacter saemangeumensis</name>
    <dbReference type="NCBI Taxonomy" id="1084525"/>
    <lineage>
        <taxon>Bacteria</taxon>
        <taxon>Pseudomonadati</taxon>
        <taxon>Bacteroidota</taxon>
        <taxon>Cytophagia</taxon>
        <taxon>Cytophagales</taxon>
        <taxon>Hymenobacteraceae</taxon>
        <taxon>Pontibacter</taxon>
    </lineage>
</organism>
<evidence type="ECO:0000256" key="1">
    <source>
        <dbReference type="SAM" id="Phobius"/>
    </source>
</evidence>
<evidence type="ECO:0000313" key="2">
    <source>
        <dbReference type="EMBL" id="GAA4424190.1"/>
    </source>
</evidence>
<name>A0ABP8L783_9BACT</name>
<accession>A0ABP8L783</accession>
<keyword evidence="3" id="KW-1185">Reference proteome</keyword>
<dbReference type="EMBL" id="BAABHC010000002">
    <property type="protein sequence ID" value="GAA4424190.1"/>
    <property type="molecule type" value="Genomic_DNA"/>
</dbReference>
<evidence type="ECO:0000313" key="3">
    <source>
        <dbReference type="Proteomes" id="UP001500552"/>
    </source>
</evidence>
<keyword evidence="1" id="KW-1133">Transmembrane helix</keyword>
<feature type="transmembrane region" description="Helical" evidence="1">
    <location>
        <begin position="23"/>
        <end position="46"/>
    </location>
</feature>
<reference evidence="3" key="1">
    <citation type="journal article" date="2019" name="Int. J. Syst. Evol. Microbiol.">
        <title>The Global Catalogue of Microorganisms (GCM) 10K type strain sequencing project: providing services to taxonomists for standard genome sequencing and annotation.</title>
        <authorList>
            <consortium name="The Broad Institute Genomics Platform"/>
            <consortium name="The Broad Institute Genome Sequencing Center for Infectious Disease"/>
            <person name="Wu L."/>
            <person name="Ma J."/>
        </authorList>
    </citation>
    <scope>NUCLEOTIDE SEQUENCE [LARGE SCALE GENOMIC DNA]</scope>
    <source>
        <strain evidence="3">JCM 17926</strain>
    </source>
</reference>
<comment type="caution">
    <text evidence="2">The sequence shown here is derived from an EMBL/GenBank/DDBJ whole genome shotgun (WGS) entry which is preliminary data.</text>
</comment>
<keyword evidence="1" id="KW-0812">Transmembrane</keyword>
<keyword evidence="1" id="KW-0472">Membrane</keyword>